<dbReference type="Gene3D" id="3.30.60.30">
    <property type="match status" value="9"/>
</dbReference>
<evidence type="ECO:0000259" key="3">
    <source>
        <dbReference type="PROSITE" id="PS51465"/>
    </source>
</evidence>
<feature type="domain" description="Kazal-like" evidence="3">
    <location>
        <begin position="459"/>
        <end position="511"/>
    </location>
</feature>
<feature type="domain" description="Kazal-like" evidence="3">
    <location>
        <begin position="79"/>
        <end position="129"/>
    </location>
</feature>
<keyword evidence="5" id="KW-1185">Reference proteome</keyword>
<dbReference type="Pfam" id="PF07648">
    <property type="entry name" value="Kazal_2"/>
    <property type="match status" value="8"/>
</dbReference>
<dbReference type="PANTHER" id="PTHR10913:SF79">
    <property type="entry name" value="GH09510P"/>
    <property type="match status" value="1"/>
</dbReference>
<protein>
    <recommendedName>
        <fullName evidence="3">Kazal-like domain-containing protein</fullName>
    </recommendedName>
</protein>
<gene>
    <name evidence="4" type="ORF">L9F63_008916</name>
</gene>
<proteinExistence type="predicted"/>
<dbReference type="PROSITE" id="PS51465">
    <property type="entry name" value="KAZAL_2"/>
    <property type="match status" value="7"/>
</dbReference>
<evidence type="ECO:0000313" key="4">
    <source>
        <dbReference type="EMBL" id="KAJ9573703.1"/>
    </source>
</evidence>
<feature type="domain" description="Kazal-like" evidence="3">
    <location>
        <begin position="23"/>
        <end position="78"/>
    </location>
</feature>
<comment type="caution">
    <text evidence="4">The sequence shown here is derived from an EMBL/GenBank/DDBJ whole genome shotgun (WGS) entry which is preliminary data.</text>
</comment>
<reference evidence="4" key="1">
    <citation type="journal article" date="2023" name="IScience">
        <title>Live-bearing cockroach genome reveals convergent evolutionary mechanisms linked to viviparity in insects and beyond.</title>
        <authorList>
            <person name="Fouks B."/>
            <person name="Harrison M.C."/>
            <person name="Mikhailova A.A."/>
            <person name="Marchal E."/>
            <person name="English S."/>
            <person name="Carruthers M."/>
            <person name="Jennings E.C."/>
            <person name="Chiamaka E.L."/>
            <person name="Frigard R.A."/>
            <person name="Pippel M."/>
            <person name="Attardo G.M."/>
            <person name="Benoit J.B."/>
            <person name="Bornberg-Bauer E."/>
            <person name="Tobe S.S."/>
        </authorList>
    </citation>
    <scope>NUCLEOTIDE SEQUENCE</scope>
    <source>
        <strain evidence="4">Stay&amp;Tobe</strain>
    </source>
</reference>
<dbReference type="FunFam" id="3.30.60.30:FF:000044">
    <property type="entry name" value="Serine protease inhibitor dipetalogastin"/>
    <property type="match status" value="1"/>
</dbReference>
<dbReference type="SMART" id="SM00280">
    <property type="entry name" value="KAZAL"/>
    <property type="match status" value="9"/>
</dbReference>
<feature type="compositionally biased region" description="Basic residues" evidence="2">
    <location>
        <begin position="1"/>
        <end position="11"/>
    </location>
</feature>
<sequence length="521" mass="57616">HVHHMRNGHRSMKSDPPSADGAYARDATCPRICPQPTAPGGGDPVCGSDGIIYPSLCEMKKKTCGKGVRLATDPGMCMRSTGSHCDHRCGKERDPVCGTDGRTYLNRCMLQVEICRVGIQLSHLGSCNNISAHRENCPVSCDQAPVDGPICGSDGNVYKNTCQMKLLTCGQGVVRTSKKYCQTTRHCRESCWRVAKPTCGSDGKIYSNACRMKSKNCGLVIHDSFFFISFTFIDTLIFKVMKHVFEVPMSFCVSHERNAHGSGCPLNCEGEDENLTCGSDGNVYRNECELKMLNCGESNLKILKNVVPKFNKCNKQAKCSREVDPVCGTDAHTYTNKCQLMIATCLKGIQLAHVGNCTMLDEDDSCPQVCPDEEAPVCGSDGNAYRSQCEMKKETCGQKVVTVPSHHCRTTAQCNEVCGPERIFVCGSDNKFYRNECEMKRDNCGKHVFVVPMKRCLTGFVFRGCQRICPTYYDPICGTDGKTYSNDCFLELENCRSRAIVTKKHHGQCGQPVTEAKNYLY</sequence>
<dbReference type="CDD" id="cd00104">
    <property type="entry name" value="KAZAL_FS"/>
    <property type="match status" value="6"/>
</dbReference>
<dbReference type="GO" id="GO:0005576">
    <property type="term" value="C:extracellular region"/>
    <property type="evidence" value="ECO:0007669"/>
    <property type="project" value="TreeGrafter"/>
</dbReference>
<dbReference type="GO" id="GO:0030154">
    <property type="term" value="P:cell differentiation"/>
    <property type="evidence" value="ECO:0007669"/>
    <property type="project" value="TreeGrafter"/>
</dbReference>
<evidence type="ECO:0000313" key="5">
    <source>
        <dbReference type="Proteomes" id="UP001233999"/>
    </source>
</evidence>
<feature type="region of interest" description="Disordered" evidence="2">
    <location>
        <begin position="1"/>
        <end position="23"/>
    </location>
</feature>
<dbReference type="InterPro" id="IPR002350">
    <property type="entry name" value="Kazal_dom"/>
</dbReference>
<keyword evidence="1" id="KW-1015">Disulfide bond</keyword>
<dbReference type="EMBL" id="JASPKZ010010685">
    <property type="protein sequence ID" value="KAJ9573703.1"/>
    <property type="molecule type" value="Genomic_DNA"/>
</dbReference>
<feature type="domain" description="Kazal-like" evidence="3">
    <location>
        <begin position="307"/>
        <end position="359"/>
    </location>
</feature>
<name>A0AAD8E183_DIPPU</name>
<dbReference type="Proteomes" id="UP001233999">
    <property type="component" value="Unassembled WGS sequence"/>
</dbReference>
<dbReference type="FunFam" id="3.30.60.30:FF:000045">
    <property type="entry name" value="Serine protease inhibitor dipetalogastin"/>
    <property type="match status" value="1"/>
</dbReference>
<dbReference type="AlphaFoldDB" id="A0AAD8E183"/>
<dbReference type="SUPFAM" id="SSF100895">
    <property type="entry name" value="Kazal-type serine protease inhibitors"/>
    <property type="match status" value="9"/>
</dbReference>
<feature type="domain" description="Kazal-like" evidence="3">
    <location>
        <begin position="360"/>
        <end position="410"/>
    </location>
</feature>
<accession>A0AAD8E183</accession>
<evidence type="ECO:0000256" key="1">
    <source>
        <dbReference type="ARBA" id="ARBA00023157"/>
    </source>
</evidence>
<reference evidence="4" key="2">
    <citation type="submission" date="2023-05" db="EMBL/GenBank/DDBJ databases">
        <authorList>
            <person name="Fouks B."/>
        </authorList>
    </citation>
    <scope>NUCLEOTIDE SEQUENCE</scope>
    <source>
        <strain evidence="4">Stay&amp;Tobe</strain>
        <tissue evidence="4">Testes</tissue>
    </source>
</reference>
<feature type="domain" description="Kazal-like" evidence="3">
    <location>
        <begin position="411"/>
        <end position="458"/>
    </location>
</feature>
<evidence type="ECO:0000256" key="2">
    <source>
        <dbReference type="SAM" id="MobiDB-lite"/>
    </source>
</evidence>
<organism evidence="4 5">
    <name type="scientific">Diploptera punctata</name>
    <name type="common">Pacific beetle cockroach</name>
    <dbReference type="NCBI Taxonomy" id="6984"/>
    <lineage>
        <taxon>Eukaryota</taxon>
        <taxon>Metazoa</taxon>
        <taxon>Ecdysozoa</taxon>
        <taxon>Arthropoda</taxon>
        <taxon>Hexapoda</taxon>
        <taxon>Insecta</taxon>
        <taxon>Pterygota</taxon>
        <taxon>Neoptera</taxon>
        <taxon>Polyneoptera</taxon>
        <taxon>Dictyoptera</taxon>
        <taxon>Blattodea</taxon>
        <taxon>Blaberoidea</taxon>
        <taxon>Blaberidae</taxon>
        <taxon>Diplopterinae</taxon>
        <taxon>Diploptera</taxon>
    </lineage>
</organism>
<dbReference type="InterPro" id="IPR050653">
    <property type="entry name" value="Prot_Inhib_GrowthFact_Antg"/>
</dbReference>
<dbReference type="Pfam" id="PF00050">
    <property type="entry name" value="Kazal_1"/>
    <property type="match status" value="1"/>
</dbReference>
<dbReference type="PANTHER" id="PTHR10913">
    <property type="entry name" value="FOLLISTATIN-RELATED"/>
    <property type="match status" value="1"/>
</dbReference>
<feature type="domain" description="Kazal-like" evidence="3">
    <location>
        <begin position="131"/>
        <end position="183"/>
    </location>
</feature>
<feature type="non-terminal residue" evidence="4">
    <location>
        <position position="1"/>
    </location>
</feature>
<dbReference type="FunFam" id="3.30.60.30:FF:000042">
    <property type="entry name" value="Serine protease inhibitor dipetalogastin"/>
    <property type="match status" value="1"/>
</dbReference>
<dbReference type="InterPro" id="IPR036058">
    <property type="entry name" value="Kazal_dom_sf"/>
</dbReference>